<dbReference type="AlphaFoldDB" id="A0A5R9FSC7"/>
<keyword evidence="1" id="KW-0472">Membrane</keyword>
<dbReference type="RefSeq" id="WP_138044778.1">
    <property type="nucleotide sequence ID" value="NZ_VBZC01000009.1"/>
</dbReference>
<gene>
    <name evidence="2" type="ORF">FE633_10080</name>
</gene>
<keyword evidence="3" id="KW-1185">Reference proteome</keyword>
<keyword evidence="1" id="KW-0812">Transmembrane</keyword>
<organism evidence="2 3">
    <name type="scientific">Streptomyces montanus</name>
    <dbReference type="NCBI Taxonomy" id="2580423"/>
    <lineage>
        <taxon>Bacteria</taxon>
        <taxon>Bacillati</taxon>
        <taxon>Actinomycetota</taxon>
        <taxon>Actinomycetes</taxon>
        <taxon>Kitasatosporales</taxon>
        <taxon>Streptomycetaceae</taxon>
        <taxon>Streptomyces</taxon>
    </lineage>
</organism>
<comment type="caution">
    <text evidence="2">The sequence shown here is derived from an EMBL/GenBank/DDBJ whole genome shotgun (WGS) entry which is preliminary data.</text>
</comment>
<reference evidence="2 3" key="1">
    <citation type="submission" date="2019-05" db="EMBL/GenBank/DDBJ databases">
        <title>Streptomyces sp. NEAU-C151, a novel actinomycete isolated from soil.</title>
        <authorList>
            <person name="Han L."/>
            <person name="Jiang H."/>
        </authorList>
    </citation>
    <scope>NUCLEOTIDE SEQUENCE [LARGE SCALE GENOMIC DNA]</scope>
    <source>
        <strain evidence="2 3">NEAU-C151</strain>
    </source>
</reference>
<evidence type="ECO:0000313" key="2">
    <source>
        <dbReference type="EMBL" id="TLS46281.1"/>
    </source>
</evidence>
<protein>
    <recommendedName>
        <fullName evidence="4">DUF3592 domain-containing protein</fullName>
    </recommendedName>
</protein>
<proteinExistence type="predicted"/>
<feature type="transmembrane region" description="Helical" evidence="1">
    <location>
        <begin position="111"/>
        <end position="133"/>
    </location>
</feature>
<evidence type="ECO:0000313" key="3">
    <source>
        <dbReference type="Proteomes" id="UP000305906"/>
    </source>
</evidence>
<dbReference type="Proteomes" id="UP000305906">
    <property type="component" value="Unassembled WGS sequence"/>
</dbReference>
<dbReference type="EMBL" id="VBZC01000009">
    <property type="protein sequence ID" value="TLS46281.1"/>
    <property type="molecule type" value="Genomic_DNA"/>
</dbReference>
<name>A0A5R9FSC7_9ACTN</name>
<accession>A0A5R9FSC7</accession>
<feature type="transmembrane region" description="Helical" evidence="1">
    <location>
        <begin position="6"/>
        <end position="29"/>
    </location>
</feature>
<evidence type="ECO:0000256" key="1">
    <source>
        <dbReference type="SAM" id="Phobius"/>
    </source>
</evidence>
<evidence type="ECO:0008006" key="4">
    <source>
        <dbReference type="Google" id="ProtNLM"/>
    </source>
</evidence>
<sequence>MDGLGWVCAGLVAFPVPFLLWFGVIPLWVDRRLRRSGREVMGLCRNVSTSEGRYSTSFEFSTHTGDRIIYISPLSGRTWGTPGNEALLVYDPASPWRTVRSRRELDTRSEAWASLWWLLALEVINVTVFLLYLSY</sequence>
<keyword evidence="1" id="KW-1133">Transmembrane helix</keyword>